<evidence type="ECO:0000256" key="11">
    <source>
        <dbReference type="PIRSR" id="PIRSR001399-2"/>
    </source>
</evidence>
<proteinExistence type="inferred from homology"/>
<evidence type="ECO:0000256" key="5">
    <source>
        <dbReference type="ARBA" id="ARBA00011193"/>
    </source>
</evidence>
<gene>
    <name evidence="9" type="primary">aroQ</name>
    <name evidence="13" type="ordered locus">Oant_2272</name>
</gene>
<dbReference type="PANTHER" id="PTHR21272">
    <property type="entry name" value="CATABOLIC 3-DEHYDROQUINASE"/>
    <property type="match status" value="1"/>
</dbReference>
<comment type="catalytic activity">
    <reaction evidence="1 9">
        <text>3-dehydroquinate = 3-dehydroshikimate + H2O</text>
        <dbReference type="Rhea" id="RHEA:21096"/>
        <dbReference type="ChEBI" id="CHEBI:15377"/>
        <dbReference type="ChEBI" id="CHEBI:16630"/>
        <dbReference type="ChEBI" id="CHEBI:32364"/>
        <dbReference type="EC" id="4.2.1.10"/>
    </reaction>
</comment>
<keyword evidence="9" id="KW-0028">Amino-acid biosynthesis</keyword>
<reference evidence="13 14" key="1">
    <citation type="journal article" date="2011" name="J. Bacteriol.">
        <title>Genome of Ochrobactrum anthropi ATCC 49188 T, a versatile opportunistic pathogen and symbiont of several eukaryotic hosts.</title>
        <authorList>
            <person name="Chain P.S."/>
            <person name="Lang D.M."/>
            <person name="Comerci D.J."/>
            <person name="Malfatti S.A."/>
            <person name="Vergez L.M."/>
            <person name="Shin M."/>
            <person name="Ugalde R.A."/>
            <person name="Garcia E."/>
            <person name="Tolmasky M.E."/>
        </authorList>
    </citation>
    <scope>NUCLEOTIDE SEQUENCE [LARGE SCALE GENOMIC DNA]</scope>
    <source>
        <strain evidence="14">ATCC 49188 / DSM 6882 / CCUG 24695 / JCM 21032 / LMG 3331 / NBRC 15819 / NCTC 12168 / Alc 37</strain>
    </source>
</reference>
<evidence type="ECO:0000256" key="12">
    <source>
        <dbReference type="PIRSR" id="PIRSR001399-3"/>
    </source>
</evidence>
<dbReference type="InterPro" id="IPR001874">
    <property type="entry name" value="DHquinase_II"/>
</dbReference>
<dbReference type="NCBIfam" id="TIGR01088">
    <property type="entry name" value="aroQ"/>
    <property type="match status" value="1"/>
</dbReference>
<organism evidence="13 14">
    <name type="scientific">Brucella anthropi (strain ATCC 49188 / DSM 6882 / CCUG 24695 / JCM 21032 / LMG 3331 / NBRC 15819 / NCTC 12168 / Alc 37)</name>
    <name type="common">Ochrobactrum anthropi</name>
    <dbReference type="NCBI Taxonomy" id="439375"/>
    <lineage>
        <taxon>Bacteria</taxon>
        <taxon>Pseudomonadati</taxon>
        <taxon>Pseudomonadota</taxon>
        <taxon>Alphaproteobacteria</taxon>
        <taxon>Hyphomicrobiales</taxon>
        <taxon>Brucellaceae</taxon>
        <taxon>Brucella/Ochrobactrum group</taxon>
        <taxon>Brucella</taxon>
    </lineage>
</organism>
<dbReference type="GO" id="GO:0003855">
    <property type="term" value="F:3-dehydroquinate dehydratase activity"/>
    <property type="evidence" value="ECO:0007669"/>
    <property type="project" value="UniProtKB-UniRule"/>
</dbReference>
<dbReference type="GO" id="GO:0009423">
    <property type="term" value="P:chorismate biosynthetic process"/>
    <property type="evidence" value="ECO:0007669"/>
    <property type="project" value="UniProtKB-UniRule"/>
</dbReference>
<dbReference type="NCBIfam" id="NF003807">
    <property type="entry name" value="PRK05395.1-4"/>
    <property type="match status" value="1"/>
</dbReference>
<evidence type="ECO:0000256" key="4">
    <source>
        <dbReference type="ARBA" id="ARBA00011037"/>
    </source>
</evidence>
<dbReference type="CDD" id="cd00466">
    <property type="entry name" value="DHQase_II"/>
    <property type="match status" value="1"/>
</dbReference>
<feature type="binding site" evidence="9 11">
    <location>
        <position position="131"/>
    </location>
    <ligand>
        <name>substrate</name>
    </ligand>
</feature>
<feature type="site" description="Transition state stabilizer" evidence="9 12">
    <location>
        <position position="38"/>
    </location>
</feature>
<evidence type="ECO:0000256" key="7">
    <source>
        <dbReference type="ARBA" id="ARBA00023141"/>
    </source>
</evidence>
<evidence type="ECO:0000313" key="14">
    <source>
        <dbReference type="Proteomes" id="UP000002301"/>
    </source>
</evidence>
<dbReference type="GO" id="GO:0009073">
    <property type="term" value="P:aromatic amino acid family biosynthetic process"/>
    <property type="evidence" value="ECO:0007669"/>
    <property type="project" value="UniProtKB-KW"/>
</dbReference>
<dbReference type="AlphaFoldDB" id="A6X184"/>
<dbReference type="Proteomes" id="UP000002301">
    <property type="component" value="Chromosome 1"/>
</dbReference>
<dbReference type="NCBIfam" id="NF003805">
    <property type="entry name" value="PRK05395.1-2"/>
    <property type="match status" value="1"/>
</dbReference>
<name>A6X184_BRUA4</name>
<evidence type="ECO:0000256" key="2">
    <source>
        <dbReference type="ARBA" id="ARBA00003924"/>
    </source>
</evidence>
<dbReference type="EMBL" id="CP000758">
    <property type="protein sequence ID" value="ABS14988.1"/>
    <property type="molecule type" value="Genomic_DNA"/>
</dbReference>
<dbReference type="PIRSF" id="PIRSF001399">
    <property type="entry name" value="DHquinase_II"/>
    <property type="match status" value="1"/>
</dbReference>
<evidence type="ECO:0000256" key="6">
    <source>
        <dbReference type="ARBA" id="ARBA00012060"/>
    </source>
</evidence>
<feature type="binding site" evidence="9 11">
    <location>
        <position position="100"/>
    </location>
    <ligand>
        <name>substrate</name>
    </ligand>
</feature>
<dbReference type="KEGG" id="oan:Oant_2272"/>
<dbReference type="PROSITE" id="PS01029">
    <property type="entry name" value="DEHYDROQUINASE_II"/>
    <property type="match status" value="1"/>
</dbReference>
<dbReference type="PANTHER" id="PTHR21272:SF3">
    <property type="entry name" value="CATABOLIC 3-DEHYDROQUINASE"/>
    <property type="match status" value="1"/>
</dbReference>
<keyword evidence="7 9" id="KW-0057">Aromatic amino acid biosynthesis</keyword>
<evidence type="ECO:0000313" key="13">
    <source>
        <dbReference type="EMBL" id="ABS14988.1"/>
    </source>
</evidence>
<dbReference type="STRING" id="439375.Oant_2272"/>
<comment type="pathway">
    <text evidence="3 9">Metabolic intermediate biosynthesis; chorismate biosynthesis; chorismate from D-erythrose 4-phosphate and phosphoenolpyruvate: step 3/7.</text>
</comment>
<evidence type="ECO:0000256" key="10">
    <source>
        <dbReference type="PIRSR" id="PIRSR001399-1"/>
    </source>
</evidence>
<comment type="subunit">
    <text evidence="5 9">Homododecamer.</text>
</comment>
<evidence type="ECO:0000256" key="1">
    <source>
        <dbReference type="ARBA" id="ARBA00001864"/>
    </source>
</evidence>
<dbReference type="NCBIfam" id="NF003806">
    <property type="entry name" value="PRK05395.1-3"/>
    <property type="match status" value="1"/>
</dbReference>
<accession>A6X184</accession>
<dbReference type="UniPathway" id="UPA00053">
    <property type="reaction ID" value="UER00086"/>
</dbReference>
<dbReference type="Pfam" id="PF01220">
    <property type="entry name" value="DHquinase_II"/>
    <property type="match status" value="1"/>
</dbReference>
<keyword evidence="8 9" id="KW-0456">Lyase</keyword>
<comment type="similarity">
    <text evidence="4 9">Belongs to the type-II 3-dehydroquinase family.</text>
</comment>
<dbReference type="eggNOG" id="COG0757">
    <property type="taxonomic scope" value="Bacteria"/>
</dbReference>
<comment type="function">
    <text evidence="2 9">Catalyzes a trans-dehydration via an enolate intermediate.</text>
</comment>
<dbReference type="GO" id="GO:0008652">
    <property type="term" value="P:amino acid biosynthetic process"/>
    <property type="evidence" value="ECO:0007669"/>
    <property type="project" value="UniProtKB-KW"/>
</dbReference>
<dbReference type="InterPro" id="IPR036441">
    <property type="entry name" value="DHquinase_II_sf"/>
</dbReference>
<feature type="active site" description="Proton donor" evidence="9 10">
    <location>
        <position position="120"/>
    </location>
</feature>
<evidence type="ECO:0000256" key="3">
    <source>
        <dbReference type="ARBA" id="ARBA00004902"/>
    </source>
</evidence>
<dbReference type="Gene3D" id="3.40.50.9100">
    <property type="entry name" value="Dehydroquinase, class II"/>
    <property type="match status" value="1"/>
</dbReference>
<sequence>MKCEVYRNFAVTRYQSRTDMAKTVFVLNGPNLNLLGKREPGIYGVATLENIEADCKREAEQLGLDVDFRQSNYEGDLVTWIQEAGDKNAYVLINPAAYSHTSVAIHDAIRSAKVTVVEVHLSNIHAREAFRHHSYVSAVAKGVICGFGAEGYLLGLRALAAIAKEEENNGQSVKGA</sequence>
<feature type="active site" description="Proton acceptor" evidence="9 10">
    <location>
        <position position="43"/>
    </location>
</feature>
<dbReference type="GO" id="GO:0019631">
    <property type="term" value="P:quinate catabolic process"/>
    <property type="evidence" value="ECO:0007669"/>
    <property type="project" value="TreeGrafter"/>
</dbReference>
<dbReference type="HAMAP" id="MF_00169">
    <property type="entry name" value="AroQ"/>
    <property type="match status" value="1"/>
</dbReference>
<keyword evidence="14" id="KW-1185">Reference proteome</keyword>
<dbReference type="EC" id="4.2.1.10" evidence="6 9"/>
<protein>
    <recommendedName>
        <fullName evidence="6 9">3-dehydroquinate dehydratase</fullName>
        <shortName evidence="9">3-dehydroquinase</shortName>
        <ecNumber evidence="6 9">4.2.1.10</ecNumber>
    </recommendedName>
    <alternativeName>
        <fullName evidence="9">Type II DHQase</fullName>
    </alternativeName>
</protein>
<evidence type="ECO:0000256" key="8">
    <source>
        <dbReference type="ARBA" id="ARBA00023239"/>
    </source>
</evidence>
<feature type="binding site" evidence="9 11">
    <location>
        <begin position="121"/>
        <end position="122"/>
    </location>
    <ligand>
        <name>substrate</name>
    </ligand>
</feature>
<feature type="binding site" evidence="9 11">
    <location>
        <position position="94"/>
    </location>
    <ligand>
        <name>substrate</name>
    </ligand>
</feature>
<evidence type="ECO:0000256" key="9">
    <source>
        <dbReference type="HAMAP-Rule" id="MF_00169"/>
    </source>
</evidence>
<dbReference type="HOGENOM" id="CLU_090968_2_0_5"/>
<dbReference type="SUPFAM" id="SSF52304">
    <property type="entry name" value="Type II 3-dehydroquinate dehydratase"/>
    <property type="match status" value="1"/>
</dbReference>
<dbReference type="InterPro" id="IPR018509">
    <property type="entry name" value="DHquinase_II_CS"/>
</dbReference>
<feature type="binding site" evidence="9 11">
    <location>
        <position position="107"/>
    </location>
    <ligand>
        <name>substrate</name>
    </ligand>
</feature>